<keyword evidence="2" id="KW-0802">TPR repeat</keyword>
<dbReference type="InterPro" id="IPR019734">
    <property type="entry name" value="TPR_rpt"/>
</dbReference>
<dbReference type="SUPFAM" id="SSF48452">
    <property type="entry name" value="TPR-like"/>
    <property type="match status" value="1"/>
</dbReference>
<organism evidence="5">
    <name type="scientific">hydrothermal vent metagenome</name>
    <dbReference type="NCBI Taxonomy" id="652676"/>
    <lineage>
        <taxon>unclassified sequences</taxon>
        <taxon>metagenomes</taxon>
        <taxon>ecological metagenomes</taxon>
    </lineage>
</organism>
<gene>
    <name evidence="5" type="ORF">MNBD_CHLOROFLEXI01-1229</name>
</gene>
<protein>
    <recommendedName>
        <fullName evidence="4">Peptidase C39-like domain-containing protein</fullName>
    </recommendedName>
</protein>
<dbReference type="PROSITE" id="PS50005">
    <property type="entry name" value="TPR"/>
    <property type="match status" value="2"/>
</dbReference>
<dbReference type="InterPro" id="IPR039564">
    <property type="entry name" value="Peptidase_C39-like"/>
</dbReference>
<feature type="region of interest" description="Disordered" evidence="3">
    <location>
        <begin position="87"/>
        <end position="113"/>
    </location>
</feature>
<dbReference type="PANTHER" id="PTHR12558">
    <property type="entry name" value="CELL DIVISION CYCLE 16,23,27"/>
    <property type="match status" value="1"/>
</dbReference>
<proteinExistence type="predicted"/>
<feature type="compositionally biased region" description="Low complexity" evidence="3">
    <location>
        <begin position="99"/>
        <end position="113"/>
    </location>
</feature>
<evidence type="ECO:0000256" key="2">
    <source>
        <dbReference type="ARBA" id="ARBA00022803"/>
    </source>
</evidence>
<reference evidence="5" key="1">
    <citation type="submission" date="2018-06" db="EMBL/GenBank/DDBJ databases">
        <authorList>
            <person name="Zhirakovskaya E."/>
        </authorList>
    </citation>
    <scope>NUCLEOTIDE SEQUENCE</scope>
</reference>
<name>A0A3B0UP14_9ZZZZ</name>
<evidence type="ECO:0000256" key="1">
    <source>
        <dbReference type="ARBA" id="ARBA00022737"/>
    </source>
</evidence>
<dbReference type="EMBL" id="UOEU01000399">
    <property type="protein sequence ID" value="VAW32855.1"/>
    <property type="molecule type" value="Genomic_DNA"/>
</dbReference>
<dbReference type="Pfam" id="PF13181">
    <property type="entry name" value="TPR_8"/>
    <property type="match status" value="1"/>
</dbReference>
<evidence type="ECO:0000313" key="5">
    <source>
        <dbReference type="EMBL" id="VAW32855.1"/>
    </source>
</evidence>
<sequence>MHKRRIPYYLVAAFLLVLGLFFWQLPTLLKAMPSRYVARLPEPVQALGERNDVPLLPTVAAPADAAALLTAIDEPTVAPIIASEPATLPPPPVTGQESTAVPPATPTVTAVPTNTPIPIPASLRIDGFTHQFQTWNNCGPATIAMALSYYGMNIDQSETAPFLKPNPEDRNVSPYQMAAYVNEQTPYSAIDRTNGNLETIKRLVANGFPTIIELGIEPPGEFKWLGWYGHYLLIVAYDDASETFWVYDSWFGTSEVPMENATTNGRTISYADADNQWRQFNRSYITLYRPEEAGLLTDIIGENMDDATMWQRSLRRTRAELQREPEDAFLWFNLGTVYNALGQYEEAATAFDQARSIGLPWRMLWYQFGPYEAYYQIGRYEEIITLADVTLKDRPYFEEAYYYKGLALAAQGDPAAARQNFEKAVSFNPIFQPAAAALAIINE</sequence>
<dbReference type="PANTHER" id="PTHR12558:SF13">
    <property type="entry name" value="CELL DIVISION CYCLE PROTEIN 27 HOMOLOG"/>
    <property type="match status" value="1"/>
</dbReference>
<dbReference type="Pfam" id="PF13529">
    <property type="entry name" value="Peptidase_C39_2"/>
    <property type="match status" value="1"/>
</dbReference>
<evidence type="ECO:0000256" key="3">
    <source>
        <dbReference type="SAM" id="MobiDB-lite"/>
    </source>
</evidence>
<evidence type="ECO:0000259" key="4">
    <source>
        <dbReference type="Pfam" id="PF13529"/>
    </source>
</evidence>
<keyword evidence="1" id="KW-0677">Repeat</keyword>
<dbReference type="Pfam" id="PF07719">
    <property type="entry name" value="TPR_2"/>
    <property type="match status" value="1"/>
</dbReference>
<dbReference type="AlphaFoldDB" id="A0A3B0UP14"/>
<dbReference type="InterPro" id="IPR013105">
    <property type="entry name" value="TPR_2"/>
</dbReference>
<feature type="domain" description="Peptidase C39-like" evidence="4">
    <location>
        <begin position="129"/>
        <end position="250"/>
    </location>
</feature>
<dbReference type="Gene3D" id="1.25.40.10">
    <property type="entry name" value="Tetratricopeptide repeat domain"/>
    <property type="match status" value="2"/>
</dbReference>
<accession>A0A3B0UP14</accession>
<dbReference type="InterPro" id="IPR011990">
    <property type="entry name" value="TPR-like_helical_dom_sf"/>
</dbReference>
<dbReference type="SMART" id="SM00028">
    <property type="entry name" value="TPR"/>
    <property type="match status" value="2"/>
</dbReference>
<dbReference type="Gene3D" id="3.90.70.10">
    <property type="entry name" value="Cysteine proteinases"/>
    <property type="match status" value="1"/>
</dbReference>